<sequence>MNAQQLCTDSSSMMNGFGSGYHPSQQRQADDDLAALNEFLAASSVVASAQQSRQPVVSVNDQTMAAILASASAAYPDQPTLAMAGSASPLILASIGVTPSQSMQASHFGDMGSDAATLSAANFTSAQACNAMPSADMSGPLYSQALSSFDAASLTAMLGNVSQSPYSASHNGGVFDVPIITEQPASNDFLAPPPSNFDQLSHVLGKRKSMEYDDGPMNFARGVPLSKRVSMPAYFGDRNTGVVDSSVMPMPTGVGMQRIASYHPGVVSTGGLSPDMFNPFSMVSGGNSAIMSGAVSPSKLLPISRLDSTASMVSNAGAGINPASLNASAPLPSQQQESGAAPVPQQQRKVAHNAIERRYRNNINDRISDLRNAVPALQHVRAKKKAPGNSNTDSSDDEEDDGGDEIYDVANAASGSTHIDGVAAATKLNKATILGKSTEYIYYLRRNNDQLKRESLYLQ</sequence>
<protein>
    <submittedName>
        <fullName evidence="1">Uncharacterized protein</fullName>
    </submittedName>
</protein>
<reference evidence="1" key="1">
    <citation type="submission" date="2022-07" db="EMBL/GenBank/DDBJ databases">
        <title>Phylogenomic reconstructions and comparative analyses of Kickxellomycotina fungi.</title>
        <authorList>
            <person name="Reynolds N.K."/>
            <person name="Stajich J.E."/>
            <person name="Barry K."/>
            <person name="Grigoriev I.V."/>
            <person name="Crous P."/>
            <person name="Smith M.E."/>
        </authorList>
    </citation>
    <scope>NUCLEOTIDE SEQUENCE</scope>
    <source>
        <strain evidence="1">BCRC 34191</strain>
    </source>
</reference>
<evidence type="ECO:0000313" key="2">
    <source>
        <dbReference type="Proteomes" id="UP001140066"/>
    </source>
</evidence>
<organism evidence="1 2">
    <name type="scientific">Coemansia linderi</name>
    <dbReference type="NCBI Taxonomy" id="2663919"/>
    <lineage>
        <taxon>Eukaryota</taxon>
        <taxon>Fungi</taxon>
        <taxon>Fungi incertae sedis</taxon>
        <taxon>Zoopagomycota</taxon>
        <taxon>Kickxellomycotina</taxon>
        <taxon>Kickxellomycetes</taxon>
        <taxon>Kickxellales</taxon>
        <taxon>Kickxellaceae</taxon>
        <taxon>Coemansia</taxon>
    </lineage>
</organism>
<feature type="non-terminal residue" evidence="1">
    <location>
        <position position="459"/>
    </location>
</feature>
<accession>A0ACC1KAS1</accession>
<dbReference type="Proteomes" id="UP001140066">
    <property type="component" value="Unassembled WGS sequence"/>
</dbReference>
<evidence type="ECO:0000313" key="1">
    <source>
        <dbReference type="EMBL" id="KAJ2780728.1"/>
    </source>
</evidence>
<comment type="caution">
    <text evidence="1">The sequence shown here is derived from an EMBL/GenBank/DDBJ whole genome shotgun (WGS) entry which is preliminary data.</text>
</comment>
<name>A0ACC1KAS1_9FUNG</name>
<gene>
    <name evidence="1" type="ORF">GGI18_003793</name>
</gene>
<dbReference type="EMBL" id="JANBUK010001465">
    <property type="protein sequence ID" value="KAJ2780728.1"/>
    <property type="molecule type" value="Genomic_DNA"/>
</dbReference>
<proteinExistence type="predicted"/>
<keyword evidence="2" id="KW-1185">Reference proteome</keyword>